<evidence type="ECO:0000259" key="1">
    <source>
        <dbReference type="SMART" id="SM00481"/>
    </source>
</evidence>
<dbReference type="Pfam" id="PF02811">
    <property type="entry name" value="PHP"/>
    <property type="match status" value="1"/>
</dbReference>
<reference evidence="2 3" key="1">
    <citation type="journal article" date="2018" name="PLoS ONE">
        <title>The draft genome of Kipferlia bialata reveals reductive genome evolution in fornicate parasites.</title>
        <authorList>
            <person name="Tanifuji G."/>
            <person name="Takabayashi S."/>
            <person name="Kume K."/>
            <person name="Takagi M."/>
            <person name="Nakayama T."/>
            <person name="Kamikawa R."/>
            <person name="Inagaki Y."/>
            <person name="Hashimoto T."/>
        </authorList>
    </citation>
    <scope>NUCLEOTIDE SEQUENCE [LARGE SCALE GENOMIC DNA]</scope>
    <source>
        <strain evidence="2">NY0173</strain>
    </source>
</reference>
<dbReference type="AlphaFoldDB" id="A0A9K3GRJ8"/>
<comment type="caution">
    <text evidence="2">The sequence shown here is derived from an EMBL/GenBank/DDBJ whole genome shotgun (WGS) entry which is preliminary data.</text>
</comment>
<dbReference type="GO" id="GO:0004534">
    <property type="term" value="F:5'-3' RNA exonuclease activity"/>
    <property type="evidence" value="ECO:0007669"/>
    <property type="project" value="TreeGrafter"/>
</dbReference>
<feature type="domain" description="Polymerase/histidinol phosphatase N-terminal" evidence="1">
    <location>
        <begin position="19"/>
        <end position="67"/>
    </location>
</feature>
<dbReference type="SUPFAM" id="SSF89550">
    <property type="entry name" value="PHP domain-like"/>
    <property type="match status" value="1"/>
</dbReference>
<sequence length="67" mass="7145">MSVSVSDLYTSEGGPISPVDFHCHSTCSDGTEGPREVVREAAELGIRYLALTDHDTVAGVKEAHDEV</sequence>
<organism evidence="2 3">
    <name type="scientific">Kipferlia bialata</name>
    <dbReference type="NCBI Taxonomy" id="797122"/>
    <lineage>
        <taxon>Eukaryota</taxon>
        <taxon>Metamonada</taxon>
        <taxon>Carpediemonas-like organisms</taxon>
        <taxon>Kipferlia</taxon>
    </lineage>
</organism>
<dbReference type="InterPro" id="IPR004013">
    <property type="entry name" value="PHP_dom"/>
</dbReference>
<evidence type="ECO:0000313" key="2">
    <source>
        <dbReference type="EMBL" id="GIQ91916.1"/>
    </source>
</evidence>
<gene>
    <name evidence="2" type="ORF">KIPB_015386</name>
</gene>
<evidence type="ECO:0000313" key="3">
    <source>
        <dbReference type="Proteomes" id="UP000265618"/>
    </source>
</evidence>
<dbReference type="InterPro" id="IPR016195">
    <property type="entry name" value="Pol/histidinol_Pase-like"/>
</dbReference>
<dbReference type="InterPro" id="IPR052018">
    <property type="entry name" value="PHP_domain"/>
</dbReference>
<dbReference type="Proteomes" id="UP000265618">
    <property type="component" value="Unassembled WGS sequence"/>
</dbReference>
<dbReference type="OrthoDB" id="16564at2759"/>
<protein>
    <recommendedName>
        <fullName evidence="1">Polymerase/histidinol phosphatase N-terminal domain-containing protein</fullName>
    </recommendedName>
</protein>
<dbReference type="PANTHER" id="PTHR42924">
    <property type="entry name" value="EXONUCLEASE"/>
    <property type="match status" value="1"/>
</dbReference>
<proteinExistence type="predicted"/>
<dbReference type="Gene3D" id="3.20.20.140">
    <property type="entry name" value="Metal-dependent hydrolases"/>
    <property type="match status" value="1"/>
</dbReference>
<dbReference type="GO" id="GO:0035312">
    <property type="term" value="F:5'-3' DNA exonuclease activity"/>
    <property type="evidence" value="ECO:0007669"/>
    <property type="project" value="TreeGrafter"/>
</dbReference>
<dbReference type="InterPro" id="IPR003141">
    <property type="entry name" value="Pol/His_phosphatase_N"/>
</dbReference>
<dbReference type="SMART" id="SM00481">
    <property type="entry name" value="POLIIIAc"/>
    <property type="match status" value="1"/>
</dbReference>
<dbReference type="PANTHER" id="PTHR42924:SF3">
    <property type="entry name" value="POLYMERASE_HISTIDINOL PHOSPHATASE N-TERMINAL DOMAIN-CONTAINING PROTEIN"/>
    <property type="match status" value="1"/>
</dbReference>
<accession>A0A9K3GRJ8</accession>
<name>A0A9K3GRJ8_9EUKA</name>
<keyword evidence="3" id="KW-1185">Reference proteome</keyword>
<dbReference type="EMBL" id="BDIP01008579">
    <property type="protein sequence ID" value="GIQ91916.1"/>
    <property type="molecule type" value="Genomic_DNA"/>
</dbReference>